<evidence type="ECO:0000256" key="1">
    <source>
        <dbReference type="ARBA" id="ARBA00001400"/>
    </source>
</evidence>
<organism evidence="13 14">
    <name type="scientific">Nibricoccus aquaticus</name>
    <dbReference type="NCBI Taxonomy" id="2576891"/>
    <lineage>
        <taxon>Bacteria</taxon>
        <taxon>Pseudomonadati</taxon>
        <taxon>Verrucomicrobiota</taxon>
        <taxon>Opitutia</taxon>
        <taxon>Opitutales</taxon>
        <taxon>Opitutaceae</taxon>
        <taxon>Nibricoccus</taxon>
    </lineage>
</organism>
<sequence length="231" mass="25090">MIPEIPVGWREAMSAETEKDYFRALDEFLEAELAAGAQVLPGRDDIFAALALTELAAVKVVVLGQDPYPTPGHAHGLCFSVRPEVKPIPGSLRNIYKELAADVGFVSPGHGCLEAWAGQGVLLLNTVMTVRAGEAAAHQKRGWEEFTDRVIDAVNAKSERVVFVLWGRHAQKKRERVTNPVHTVVECAHPSPLSARLFLGCRCFSKINALLAEGGRAPVVWQLPPIGELGV</sequence>
<evidence type="ECO:0000256" key="11">
    <source>
        <dbReference type="RuleBase" id="RU003780"/>
    </source>
</evidence>
<dbReference type="PANTHER" id="PTHR11264:SF0">
    <property type="entry name" value="URACIL-DNA GLYCOSYLASE"/>
    <property type="match status" value="1"/>
</dbReference>
<dbReference type="EC" id="3.2.2.27" evidence="4 9"/>
<dbReference type="SUPFAM" id="SSF52141">
    <property type="entry name" value="Uracil-DNA glycosylase-like"/>
    <property type="match status" value="1"/>
</dbReference>
<dbReference type="EMBL" id="CP023344">
    <property type="protein sequence ID" value="ATC66244.1"/>
    <property type="molecule type" value="Genomic_DNA"/>
</dbReference>
<keyword evidence="8 9" id="KW-0234">DNA repair</keyword>
<dbReference type="Gene3D" id="3.40.470.10">
    <property type="entry name" value="Uracil-DNA glycosylase-like domain"/>
    <property type="match status" value="1"/>
</dbReference>
<evidence type="ECO:0000256" key="5">
    <source>
        <dbReference type="ARBA" id="ARBA00018429"/>
    </source>
</evidence>
<dbReference type="GO" id="GO:0004844">
    <property type="term" value="F:uracil DNA N-glycosylase activity"/>
    <property type="evidence" value="ECO:0007669"/>
    <property type="project" value="UniProtKB-UniRule"/>
</dbReference>
<accession>A0A290QCI9</accession>
<dbReference type="Proteomes" id="UP000217265">
    <property type="component" value="Chromosome"/>
</dbReference>
<dbReference type="InterPro" id="IPR036895">
    <property type="entry name" value="Uracil-DNA_glycosylase-like_sf"/>
</dbReference>
<evidence type="ECO:0000313" key="13">
    <source>
        <dbReference type="EMBL" id="ATC66244.1"/>
    </source>
</evidence>
<evidence type="ECO:0000256" key="3">
    <source>
        <dbReference type="ARBA" id="ARBA00008184"/>
    </source>
</evidence>
<dbReference type="GO" id="GO:0005737">
    <property type="term" value="C:cytoplasm"/>
    <property type="evidence" value="ECO:0007669"/>
    <property type="project" value="UniProtKB-SubCell"/>
</dbReference>
<evidence type="ECO:0000259" key="12">
    <source>
        <dbReference type="SMART" id="SM00986"/>
    </source>
</evidence>
<evidence type="ECO:0000256" key="6">
    <source>
        <dbReference type="ARBA" id="ARBA00022763"/>
    </source>
</evidence>
<comment type="function">
    <text evidence="2 9 11">Excises uracil residues from the DNA which can arise as a result of misincorporation of dUMP residues by DNA polymerase or due to deamination of cytosine.</text>
</comment>
<keyword evidence="14" id="KW-1185">Reference proteome</keyword>
<evidence type="ECO:0000256" key="10">
    <source>
        <dbReference type="PROSITE-ProRule" id="PRU10072"/>
    </source>
</evidence>
<evidence type="ECO:0000256" key="4">
    <source>
        <dbReference type="ARBA" id="ARBA00012030"/>
    </source>
</evidence>
<dbReference type="NCBIfam" id="NF003591">
    <property type="entry name" value="PRK05254.1-4"/>
    <property type="match status" value="1"/>
</dbReference>
<evidence type="ECO:0000256" key="7">
    <source>
        <dbReference type="ARBA" id="ARBA00022801"/>
    </source>
</evidence>
<comment type="similarity">
    <text evidence="3 9 11">Belongs to the uracil-DNA glycosylase (UDG) superfamily. UNG family.</text>
</comment>
<keyword evidence="6 9" id="KW-0227">DNA damage</keyword>
<keyword evidence="9" id="KW-0963">Cytoplasm</keyword>
<dbReference type="FunFam" id="3.40.470.10:FF:000001">
    <property type="entry name" value="Uracil-DNA glycosylase"/>
    <property type="match status" value="1"/>
</dbReference>
<dbReference type="InterPro" id="IPR002043">
    <property type="entry name" value="UDG_fam1"/>
</dbReference>
<dbReference type="GO" id="GO:0097510">
    <property type="term" value="P:base-excision repair, AP site formation via deaminated base removal"/>
    <property type="evidence" value="ECO:0007669"/>
    <property type="project" value="TreeGrafter"/>
</dbReference>
<gene>
    <name evidence="9" type="primary">ung</name>
    <name evidence="13" type="ORF">CMV30_19060</name>
</gene>
<dbReference type="AlphaFoldDB" id="A0A290QCI9"/>
<feature type="domain" description="Uracil-DNA glycosylase-like" evidence="12">
    <location>
        <begin position="51"/>
        <end position="211"/>
    </location>
</feature>
<evidence type="ECO:0000313" key="14">
    <source>
        <dbReference type="Proteomes" id="UP000217265"/>
    </source>
</evidence>
<feature type="active site" description="Proton acceptor" evidence="9 10">
    <location>
        <position position="66"/>
    </location>
</feature>
<dbReference type="NCBIfam" id="NF003589">
    <property type="entry name" value="PRK05254.1-2"/>
    <property type="match status" value="1"/>
</dbReference>
<evidence type="ECO:0000256" key="9">
    <source>
        <dbReference type="HAMAP-Rule" id="MF_00148"/>
    </source>
</evidence>
<evidence type="ECO:0000256" key="2">
    <source>
        <dbReference type="ARBA" id="ARBA00002631"/>
    </source>
</evidence>
<dbReference type="KEGG" id="vbh:CMV30_19060"/>
<proteinExistence type="inferred from homology"/>
<comment type="subcellular location">
    <subcellularLocation>
        <location evidence="9">Cytoplasm</location>
    </subcellularLocation>
</comment>
<name>A0A290QCI9_9BACT</name>
<dbReference type="Pfam" id="PF03167">
    <property type="entry name" value="UDG"/>
    <property type="match status" value="1"/>
</dbReference>
<dbReference type="OrthoDB" id="9804372at2"/>
<dbReference type="RefSeq" id="WP_096057872.1">
    <property type="nucleotide sequence ID" value="NZ_CP023344.1"/>
</dbReference>
<dbReference type="SMART" id="SM00987">
    <property type="entry name" value="UreE_C"/>
    <property type="match status" value="1"/>
</dbReference>
<dbReference type="InterPro" id="IPR005122">
    <property type="entry name" value="Uracil-DNA_glycosylase-like"/>
</dbReference>
<dbReference type="HAMAP" id="MF_00148">
    <property type="entry name" value="UDG"/>
    <property type="match status" value="1"/>
</dbReference>
<dbReference type="NCBIfam" id="NF003592">
    <property type="entry name" value="PRK05254.1-5"/>
    <property type="match status" value="1"/>
</dbReference>
<keyword evidence="7 9" id="KW-0378">Hydrolase</keyword>
<dbReference type="PANTHER" id="PTHR11264">
    <property type="entry name" value="URACIL-DNA GLYCOSYLASE"/>
    <property type="match status" value="1"/>
</dbReference>
<dbReference type="SMART" id="SM00986">
    <property type="entry name" value="UDG"/>
    <property type="match status" value="1"/>
</dbReference>
<reference evidence="13 14" key="1">
    <citation type="submission" date="2017-09" db="EMBL/GenBank/DDBJ databases">
        <title>Complete genome sequence of Verrucomicrobial strain HZ-65, isolated from freshwater.</title>
        <authorList>
            <person name="Choi A."/>
        </authorList>
    </citation>
    <scope>NUCLEOTIDE SEQUENCE [LARGE SCALE GENOMIC DNA]</scope>
    <source>
        <strain evidence="13 14">HZ-65</strain>
    </source>
</reference>
<evidence type="ECO:0000256" key="8">
    <source>
        <dbReference type="ARBA" id="ARBA00023204"/>
    </source>
</evidence>
<protein>
    <recommendedName>
        <fullName evidence="5 9">Uracil-DNA glycosylase</fullName>
        <shortName evidence="9">UDG</shortName>
        <ecNumber evidence="4 9">3.2.2.27</ecNumber>
    </recommendedName>
</protein>
<comment type="catalytic activity">
    <reaction evidence="1 9 11">
        <text>Hydrolyzes single-stranded DNA or mismatched double-stranded DNA and polynucleotides, releasing free uracil.</text>
        <dbReference type="EC" id="3.2.2.27"/>
    </reaction>
</comment>
<dbReference type="NCBIfam" id="NF003588">
    <property type="entry name" value="PRK05254.1-1"/>
    <property type="match status" value="1"/>
</dbReference>
<dbReference type="CDD" id="cd10027">
    <property type="entry name" value="UDG-F1-like"/>
    <property type="match status" value="1"/>
</dbReference>
<dbReference type="NCBIfam" id="TIGR00628">
    <property type="entry name" value="ung"/>
    <property type="match status" value="1"/>
</dbReference>
<dbReference type="InterPro" id="IPR018085">
    <property type="entry name" value="Ura-DNA_Glyclase_AS"/>
</dbReference>
<dbReference type="PROSITE" id="PS00130">
    <property type="entry name" value="U_DNA_GLYCOSYLASE"/>
    <property type="match status" value="1"/>
</dbReference>